<dbReference type="FunFam" id="3.90.230.10:FF:000002">
    <property type="entry name" value="Xaa-Pro aminopeptidase 3"/>
    <property type="match status" value="1"/>
</dbReference>
<dbReference type="InterPro" id="IPR013584">
    <property type="entry name" value="RAP"/>
</dbReference>
<dbReference type="GO" id="GO:0044528">
    <property type="term" value="P:regulation of mitochondrial mRNA stability"/>
    <property type="evidence" value="ECO:0007669"/>
    <property type="project" value="InterPro"/>
</dbReference>
<evidence type="ECO:0000256" key="1">
    <source>
        <dbReference type="ARBA" id="ARBA00001936"/>
    </source>
</evidence>
<dbReference type="PROSITE" id="PS00491">
    <property type="entry name" value="PROLINE_PEPTIDASE"/>
    <property type="match status" value="1"/>
</dbReference>
<dbReference type="VEuPathDB" id="VectorBase:ASTE003584"/>
<dbReference type="VEuPathDB" id="VectorBase:ASTEI20_034575"/>
<sequence>MAVFQMGSHTHAIPMTLYRDNRAKVVNELQRAHNFGADAKPVILLQGGDNISHYDTDVDYVFRQESYFTYLFGVTEPGCYGTVELNTGRSVLYVPRLPEEYAVWMGPLLGLEDFKQKYEVDAVHYVDEFAARVCAFSSKDAGDDPPPSTNTPNSGTAGSSASSSTKKFVRNATILVQQGCDIQELPVVVRKIAEDEFVSFVSDKIITAPPAAASPSNTEAAGAKAAELQTTLESEMETIKSIESCHSTKGVLSVLQERTADGTGAGYGPSVAIHAIEKILKVESLLELKELEESEPFERIVNCIVFNADSKSLLDLLDELRSYLELPKTIDMLGNELVYRCSENVLSIEECCDAIEVLTQCRRPEMVEKFWSGIADQEKAITERNVHFVFSVLPYLKVSRRAVLTVLERRIPQLWWQMSPNATIEVLQALVACKMSPFRVTQTLARWLNTNIHAVAEDELGAILEAFTNLAYSDAQIERAVERYVKAKGVKVSSQNLIVTILRHCEEFRLRNAHILNGCSEFFIANFSQLDPAYLKALFCPFAYLDFVPTNATKFFDTVNMFLDLHFAKIRPTDTIDIMFAYICLERFPLNFVNRIFNPYFLDVLHAKTRPDRLDIVRGKLKVFDTGLTLECAEYDGPLLPRDHSAKAVFHDGRIKRIINYITTELEELAGGPGCMTKFSILQHLPVNSLYLVDVIFHPAGLGNIFTMDTTKERNINVAVLVHLPEYFDSAGKYLIGPQVMRIRHLRRLGLKVATLRFDVLYKLKIHPQELREYLVERMKAALDARVIKSPAEIEILRYVARVSSDAHKAVMKIMKPGMHEYQAEAEFLHHSYAVGGCRHVSYTCICGAGTNSAILHYGHAGSPNDCAVRDGDMCLFDMGANYGGYAADITCSFPANGKFTEDQKIVYNAVLAARDAVCGAAREGVSWVDMHLLANRVMLEELRKGQLLQGNVDEMMEAGLNAIFQPHGLGHFLGLDVHDVGGYLPGCPERSSRAGVNRLRTARTLKAGMYLTIEPGCYFIEPLLNKAYSDPSLSKFLVKENLNRFRNFGGVRIEDDVLITKTGIENFTFVPRTVEEIEAWMAAK</sequence>
<dbReference type="Proteomes" id="UP000076408">
    <property type="component" value="Unassembled WGS sequence"/>
</dbReference>
<evidence type="ECO:0000256" key="6">
    <source>
        <dbReference type="ARBA" id="ARBA00022997"/>
    </source>
</evidence>
<keyword evidence="7" id="KW-0482">Metalloprotease</keyword>
<comment type="similarity">
    <text evidence="9">Belongs to the peptidase M24B family. Eukaryotic-type prolidase subfamily.</text>
</comment>
<dbReference type="OMA" id="NDKHIND"/>
<dbReference type="SUPFAM" id="SSF53092">
    <property type="entry name" value="Creatinase/prolidase N-terminal domain"/>
    <property type="match status" value="1"/>
</dbReference>
<feature type="domain" description="RAP" evidence="18">
    <location>
        <begin position="718"/>
        <end position="777"/>
    </location>
</feature>
<dbReference type="InterPro" id="IPR029149">
    <property type="entry name" value="Creatin/AminoP/Spt16_N"/>
</dbReference>
<feature type="compositionally biased region" description="Low complexity" evidence="17">
    <location>
        <begin position="150"/>
        <end position="163"/>
    </location>
</feature>
<proteinExistence type="inferred from homology"/>
<evidence type="ECO:0000256" key="4">
    <source>
        <dbReference type="ARBA" id="ARBA00022723"/>
    </source>
</evidence>
<dbReference type="SMART" id="SM01011">
    <property type="entry name" value="AMP_N"/>
    <property type="match status" value="1"/>
</dbReference>
<dbReference type="InterPro" id="IPR000994">
    <property type="entry name" value="Pept_M24"/>
</dbReference>
<dbReference type="VEuPathDB" id="VectorBase:ASTEI20_040233"/>
<comment type="catalytic activity">
    <reaction evidence="15">
        <text>Xaa-L-Pro dipeptide + H2O = an L-alpha-amino acid + L-proline</text>
        <dbReference type="Rhea" id="RHEA:76407"/>
        <dbReference type="ChEBI" id="CHEBI:15377"/>
        <dbReference type="ChEBI" id="CHEBI:59869"/>
        <dbReference type="ChEBI" id="CHEBI:60039"/>
        <dbReference type="ChEBI" id="CHEBI:195196"/>
        <dbReference type="EC" id="3.4.13.9"/>
    </reaction>
</comment>
<keyword evidence="4 16" id="KW-0479">Metal-binding</keyword>
<evidence type="ECO:0000256" key="9">
    <source>
        <dbReference type="ARBA" id="ARBA00043990"/>
    </source>
</evidence>
<reference evidence="19" key="2">
    <citation type="submission" date="2020-05" db="UniProtKB">
        <authorList>
            <consortium name="EnsemblMetazoa"/>
        </authorList>
    </citation>
    <scope>IDENTIFICATION</scope>
    <source>
        <strain evidence="19">Indian</strain>
    </source>
</reference>
<evidence type="ECO:0000256" key="8">
    <source>
        <dbReference type="ARBA" id="ARBA00023211"/>
    </source>
</evidence>
<dbReference type="Gene3D" id="3.40.350.10">
    <property type="entry name" value="Creatinase/prolidase N-terminal domain"/>
    <property type="match status" value="1"/>
</dbReference>
<dbReference type="SMART" id="SM00952">
    <property type="entry name" value="RAP"/>
    <property type="match status" value="1"/>
</dbReference>
<dbReference type="Pfam" id="PF06743">
    <property type="entry name" value="FAST_1"/>
    <property type="match status" value="1"/>
</dbReference>
<organism evidence="19 20">
    <name type="scientific">Anopheles stephensi</name>
    <name type="common">Indo-Pakistan malaria mosquito</name>
    <dbReference type="NCBI Taxonomy" id="30069"/>
    <lineage>
        <taxon>Eukaryota</taxon>
        <taxon>Metazoa</taxon>
        <taxon>Ecdysozoa</taxon>
        <taxon>Arthropoda</taxon>
        <taxon>Hexapoda</taxon>
        <taxon>Insecta</taxon>
        <taxon>Pterygota</taxon>
        <taxon>Neoptera</taxon>
        <taxon>Endopterygota</taxon>
        <taxon>Diptera</taxon>
        <taxon>Nematocera</taxon>
        <taxon>Culicoidea</taxon>
        <taxon>Culicidae</taxon>
        <taxon>Anophelinae</taxon>
        <taxon>Anopheles</taxon>
    </lineage>
</organism>
<keyword evidence="5" id="KW-0378">Hydrolase</keyword>
<dbReference type="VEuPathDB" id="VectorBase:ASTE003587"/>
<dbReference type="EnsemblMetazoa" id="ASTEI08103-RA">
    <property type="protein sequence ID" value="ASTEI08103-PA"/>
    <property type="gene ID" value="ASTEI08103"/>
</dbReference>
<dbReference type="PROSITE" id="PS51286">
    <property type="entry name" value="RAP"/>
    <property type="match status" value="1"/>
</dbReference>
<evidence type="ECO:0000256" key="15">
    <source>
        <dbReference type="ARBA" id="ARBA00048994"/>
    </source>
</evidence>
<protein>
    <recommendedName>
        <fullName evidence="11">Xaa-Pro dipeptidase</fullName>
        <ecNumber evidence="10">3.4.13.9</ecNumber>
    </recommendedName>
    <alternativeName>
        <fullName evidence="14">Imidodipeptidase</fullName>
    </alternativeName>
    <alternativeName>
        <fullName evidence="12">Peptidase D</fullName>
    </alternativeName>
    <alternativeName>
        <fullName evidence="13">Proline dipeptidase</fullName>
    </alternativeName>
</protein>
<dbReference type="GO" id="GO:0070006">
    <property type="term" value="F:metalloaminopeptidase activity"/>
    <property type="evidence" value="ECO:0007669"/>
    <property type="project" value="InterPro"/>
</dbReference>
<evidence type="ECO:0000256" key="2">
    <source>
        <dbReference type="ARBA" id="ARBA00011738"/>
    </source>
</evidence>
<evidence type="ECO:0000256" key="12">
    <source>
        <dbReference type="ARBA" id="ARBA00044252"/>
    </source>
</evidence>
<dbReference type="InterPro" id="IPR010622">
    <property type="entry name" value="FAST_Leu-rich"/>
</dbReference>
<dbReference type="VEuPathDB" id="VectorBase:ASTEI20_035759"/>
<evidence type="ECO:0000256" key="7">
    <source>
        <dbReference type="ARBA" id="ARBA00023049"/>
    </source>
</evidence>
<keyword evidence="6" id="KW-0224">Dipeptidase</keyword>
<keyword evidence="8" id="KW-0464">Manganese</keyword>
<name>A0A182YI17_ANOST</name>
<evidence type="ECO:0000256" key="14">
    <source>
        <dbReference type="ARBA" id="ARBA00044351"/>
    </source>
</evidence>
<dbReference type="VEuPathDB" id="VectorBase:ASTEI08103"/>
<dbReference type="CDD" id="cd01087">
    <property type="entry name" value="Prolidase"/>
    <property type="match status" value="1"/>
</dbReference>
<evidence type="ECO:0000256" key="10">
    <source>
        <dbReference type="ARBA" id="ARBA00044051"/>
    </source>
</evidence>
<comment type="subunit">
    <text evidence="2">Homodimer.</text>
</comment>
<dbReference type="InterPro" id="IPR036005">
    <property type="entry name" value="Creatinase/aminopeptidase-like"/>
</dbReference>
<evidence type="ECO:0000313" key="19">
    <source>
        <dbReference type="EnsemblMetazoa" id="ASTEI08103-PA"/>
    </source>
</evidence>
<dbReference type="Pfam" id="PF05195">
    <property type="entry name" value="AMP_N"/>
    <property type="match status" value="1"/>
</dbReference>
<dbReference type="SUPFAM" id="SSF55920">
    <property type="entry name" value="Creatinase/aminopeptidase"/>
    <property type="match status" value="1"/>
</dbReference>
<keyword evidence="20" id="KW-1185">Reference proteome</keyword>
<dbReference type="PANTHER" id="PTHR48480">
    <property type="match status" value="1"/>
</dbReference>
<dbReference type="GO" id="GO:0006508">
    <property type="term" value="P:proteolysis"/>
    <property type="evidence" value="ECO:0007669"/>
    <property type="project" value="UniProtKB-KW"/>
</dbReference>
<dbReference type="Gene3D" id="3.90.230.10">
    <property type="entry name" value="Creatinase/methionine aminopeptidase superfamily"/>
    <property type="match status" value="1"/>
</dbReference>
<evidence type="ECO:0000256" key="17">
    <source>
        <dbReference type="SAM" id="MobiDB-lite"/>
    </source>
</evidence>
<dbReference type="InterPro" id="IPR052433">
    <property type="entry name" value="X-Pro_dipept-like"/>
</dbReference>
<evidence type="ECO:0000313" key="20">
    <source>
        <dbReference type="Proteomes" id="UP000076408"/>
    </source>
</evidence>
<dbReference type="Pfam" id="PF00557">
    <property type="entry name" value="Peptidase_M24"/>
    <property type="match status" value="1"/>
</dbReference>
<dbReference type="VEuPathDB" id="VectorBase:ASTE003585"/>
<feature type="region of interest" description="Disordered" evidence="17">
    <location>
        <begin position="140"/>
        <end position="163"/>
    </location>
</feature>
<evidence type="ECO:0000256" key="3">
    <source>
        <dbReference type="ARBA" id="ARBA00022670"/>
    </source>
</evidence>
<dbReference type="PANTHER" id="PTHR48480:SF2">
    <property type="entry name" value="PEPTIDASE D"/>
    <property type="match status" value="1"/>
</dbReference>
<evidence type="ECO:0000256" key="5">
    <source>
        <dbReference type="ARBA" id="ARBA00022801"/>
    </source>
</evidence>
<evidence type="ECO:0000256" key="16">
    <source>
        <dbReference type="RuleBase" id="RU000590"/>
    </source>
</evidence>
<dbReference type="EC" id="3.4.13.9" evidence="10"/>
<dbReference type="STRING" id="30069.A0A182YI17"/>
<comment type="cofactor">
    <cofactor evidence="1">
        <name>Mn(2+)</name>
        <dbReference type="ChEBI" id="CHEBI:29035"/>
    </cofactor>
</comment>
<evidence type="ECO:0000256" key="13">
    <source>
        <dbReference type="ARBA" id="ARBA00044284"/>
    </source>
</evidence>
<dbReference type="AlphaFoldDB" id="A0A182YI17"/>
<evidence type="ECO:0000259" key="18">
    <source>
        <dbReference type="PROSITE" id="PS51286"/>
    </source>
</evidence>
<dbReference type="InterPro" id="IPR007865">
    <property type="entry name" value="Aminopep_P_N"/>
</dbReference>
<accession>A0A182YI17</accession>
<keyword evidence="3" id="KW-0645">Protease</keyword>
<dbReference type="GO" id="GO:0102009">
    <property type="term" value="F:proline dipeptidase activity"/>
    <property type="evidence" value="ECO:0007669"/>
    <property type="project" value="UniProtKB-EC"/>
</dbReference>
<dbReference type="GO" id="GO:0030145">
    <property type="term" value="F:manganese ion binding"/>
    <property type="evidence" value="ECO:0007669"/>
    <property type="project" value="InterPro"/>
</dbReference>
<reference evidence="20" key="1">
    <citation type="journal article" date="2014" name="Genome Biol.">
        <title>Genome analysis of a major urban malaria vector mosquito, Anopheles stephensi.</title>
        <authorList>
            <person name="Jiang X."/>
            <person name="Peery A."/>
            <person name="Hall A.B."/>
            <person name="Sharma A."/>
            <person name="Chen X.G."/>
            <person name="Waterhouse R.M."/>
            <person name="Komissarov A."/>
            <person name="Riehle M.M."/>
            <person name="Shouche Y."/>
            <person name="Sharakhova M.V."/>
            <person name="Lawson D."/>
            <person name="Pakpour N."/>
            <person name="Arensburger P."/>
            <person name="Davidson V.L."/>
            <person name="Eiglmeier K."/>
            <person name="Emrich S."/>
            <person name="George P."/>
            <person name="Kennedy R.C."/>
            <person name="Mane S.P."/>
            <person name="Maslen G."/>
            <person name="Oringanje C."/>
            <person name="Qi Y."/>
            <person name="Settlage R."/>
            <person name="Tojo M."/>
            <person name="Tubio J.M."/>
            <person name="Unger M.F."/>
            <person name="Wang B."/>
            <person name="Vernick K.D."/>
            <person name="Ribeiro J.M."/>
            <person name="James A.A."/>
            <person name="Michel K."/>
            <person name="Riehle M.A."/>
            <person name="Luckhart S."/>
            <person name="Sharakhov I.V."/>
            <person name="Tu Z."/>
        </authorList>
    </citation>
    <scope>NUCLEOTIDE SEQUENCE [LARGE SCALE GENOMIC DNA]</scope>
    <source>
        <strain evidence="20">Indian</strain>
    </source>
</reference>
<dbReference type="InterPro" id="IPR001131">
    <property type="entry name" value="Peptidase_M24B_aminopep-P_CS"/>
</dbReference>
<evidence type="ECO:0000256" key="11">
    <source>
        <dbReference type="ARBA" id="ARBA00044141"/>
    </source>
</evidence>